<dbReference type="PANTHER" id="PTHR21212">
    <property type="entry name" value="BERNARDINELLI-SEIP CONGENITAL LIPODYSTROPHY 2 HOMOLOG BSCL2 PROTEIN"/>
    <property type="match status" value="1"/>
</dbReference>
<dbReference type="PANTHER" id="PTHR21212:SF0">
    <property type="entry name" value="SEIPIN"/>
    <property type="match status" value="1"/>
</dbReference>
<comment type="caution">
    <text evidence="9">The sequence shown here is derived from an EMBL/GenBank/DDBJ whole genome shotgun (WGS) entry which is preliminary data.</text>
</comment>
<accession>A0A8H7R2B9</accession>
<dbReference type="GO" id="GO:0006629">
    <property type="term" value="P:lipid metabolic process"/>
    <property type="evidence" value="ECO:0007669"/>
    <property type="project" value="UniProtKB-KW"/>
</dbReference>
<evidence type="ECO:0000256" key="7">
    <source>
        <dbReference type="SAM" id="MobiDB-lite"/>
    </source>
</evidence>
<feature type="region of interest" description="Disordered" evidence="7">
    <location>
        <begin position="329"/>
        <end position="367"/>
    </location>
</feature>
<feature type="transmembrane region" description="Helical" evidence="8">
    <location>
        <begin position="94"/>
        <end position="114"/>
    </location>
</feature>
<evidence type="ECO:0000313" key="9">
    <source>
        <dbReference type="EMBL" id="KAG2202600.1"/>
    </source>
</evidence>
<evidence type="ECO:0000256" key="1">
    <source>
        <dbReference type="ARBA" id="ARBA00004477"/>
    </source>
</evidence>
<feature type="compositionally biased region" description="Basic and acidic residues" evidence="7">
    <location>
        <begin position="329"/>
        <end position="344"/>
    </location>
</feature>
<keyword evidence="2 8" id="KW-0812">Transmembrane</keyword>
<dbReference type="OrthoDB" id="3990054at2759"/>
<evidence type="ECO:0000256" key="2">
    <source>
        <dbReference type="ARBA" id="ARBA00022692"/>
    </source>
</evidence>
<evidence type="ECO:0000313" key="10">
    <source>
        <dbReference type="Proteomes" id="UP000650833"/>
    </source>
</evidence>
<dbReference type="InterPro" id="IPR009617">
    <property type="entry name" value="Seipin"/>
</dbReference>
<sequence length="367" mass="41556">MPPTDSDALLSDMAESSDQFQVVPSVDTDFQGLEQNALVEEESGSIEVEDSEEQQSKPSHPIVMVLFRMIKFIMLPFCKVFFAPAAQKTFVKTTVLIVTISWIVVTSLIAYIMFYNQYVPPITNVQPIWFHYKPLQGPKAIVDIHTMPLRHEQVYDVSIQLHVPTSDTNFDIGNFMIDVNLNAQNGSTILHSSRPGILRYQSQAQRIMRVFAKALPLLVGLTEESQVITIKLVDDFMELKPRAVDSVSIAISDPRIQIYDAKLMILANLKGLRYYMYFHSILTALAFIFTFASIEFIFATIAWKGFGEKIWHKLSKFLLDNERPVSEVAINDDHSSESDQKFEDIAEQEEEEEEVSLSGGSLSVKSD</sequence>
<feature type="compositionally biased region" description="Low complexity" evidence="7">
    <location>
        <begin position="356"/>
        <end position="367"/>
    </location>
</feature>
<keyword evidence="4 8" id="KW-1133">Transmembrane helix</keyword>
<dbReference type="GO" id="GO:0140042">
    <property type="term" value="P:lipid droplet formation"/>
    <property type="evidence" value="ECO:0007669"/>
    <property type="project" value="UniProtKB-ARBA"/>
</dbReference>
<reference evidence="9" key="1">
    <citation type="submission" date="2020-12" db="EMBL/GenBank/DDBJ databases">
        <title>Metabolic potential, ecology and presence of endohyphal bacteria is reflected in genomic diversity of Mucoromycotina.</title>
        <authorList>
            <person name="Muszewska A."/>
            <person name="Okrasinska A."/>
            <person name="Steczkiewicz K."/>
            <person name="Drgas O."/>
            <person name="Orlowska M."/>
            <person name="Perlinska-Lenart U."/>
            <person name="Aleksandrzak-Piekarczyk T."/>
            <person name="Szatraj K."/>
            <person name="Zielenkiewicz U."/>
            <person name="Pilsyk S."/>
            <person name="Malc E."/>
            <person name="Mieczkowski P."/>
            <person name="Kruszewska J.S."/>
            <person name="Biernat P."/>
            <person name="Pawlowska J."/>
        </authorList>
    </citation>
    <scope>NUCLEOTIDE SEQUENCE</scope>
    <source>
        <strain evidence="9">CBS 226.32</strain>
    </source>
</reference>
<gene>
    <name evidence="9" type="ORF">INT46_011673</name>
</gene>
<name>A0A8H7R2B9_9FUNG</name>
<evidence type="ECO:0008006" key="11">
    <source>
        <dbReference type="Google" id="ProtNLM"/>
    </source>
</evidence>
<keyword evidence="6 8" id="KW-0472">Membrane</keyword>
<evidence type="ECO:0000256" key="5">
    <source>
        <dbReference type="ARBA" id="ARBA00023098"/>
    </source>
</evidence>
<evidence type="ECO:0000256" key="4">
    <source>
        <dbReference type="ARBA" id="ARBA00022989"/>
    </source>
</evidence>
<feature type="transmembrane region" description="Helical" evidence="8">
    <location>
        <begin position="62"/>
        <end position="82"/>
    </location>
</feature>
<keyword evidence="3" id="KW-0256">Endoplasmic reticulum</keyword>
<feature type="compositionally biased region" description="Acidic residues" evidence="7">
    <location>
        <begin position="345"/>
        <end position="355"/>
    </location>
</feature>
<dbReference type="EMBL" id="JAEPRC010000255">
    <property type="protein sequence ID" value="KAG2202600.1"/>
    <property type="molecule type" value="Genomic_DNA"/>
</dbReference>
<keyword evidence="10" id="KW-1185">Reference proteome</keyword>
<keyword evidence="5" id="KW-0443">Lipid metabolism</keyword>
<feature type="transmembrane region" description="Helical" evidence="8">
    <location>
        <begin position="274"/>
        <end position="303"/>
    </location>
</feature>
<dbReference type="Pfam" id="PF06775">
    <property type="entry name" value="Seipin"/>
    <property type="match status" value="1"/>
</dbReference>
<evidence type="ECO:0000256" key="3">
    <source>
        <dbReference type="ARBA" id="ARBA00022824"/>
    </source>
</evidence>
<evidence type="ECO:0000256" key="8">
    <source>
        <dbReference type="SAM" id="Phobius"/>
    </source>
</evidence>
<dbReference type="AlphaFoldDB" id="A0A8H7R2B9"/>
<dbReference type="CDD" id="cd23995">
    <property type="entry name" value="Seipin_BSCL2_like"/>
    <property type="match status" value="1"/>
</dbReference>
<comment type="subcellular location">
    <subcellularLocation>
        <location evidence="1">Endoplasmic reticulum membrane</location>
        <topology evidence="1">Multi-pass membrane protein</topology>
    </subcellularLocation>
</comment>
<organism evidence="9 10">
    <name type="scientific">Mucor plumbeus</name>
    <dbReference type="NCBI Taxonomy" id="97098"/>
    <lineage>
        <taxon>Eukaryota</taxon>
        <taxon>Fungi</taxon>
        <taxon>Fungi incertae sedis</taxon>
        <taxon>Mucoromycota</taxon>
        <taxon>Mucoromycotina</taxon>
        <taxon>Mucoromycetes</taxon>
        <taxon>Mucorales</taxon>
        <taxon>Mucorineae</taxon>
        <taxon>Mucoraceae</taxon>
        <taxon>Mucor</taxon>
    </lineage>
</organism>
<evidence type="ECO:0000256" key="6">
    <source>
        <dbReference type="ARBA" id="ARBA00023136"/>
    </source>
</evidence>
<dbReference type="GO" id="GO:0005789">
    <property type="term" value="C:endoplasmic reticulum membrane"/>
    <property type="evidence" value="ECO:0007669"/>
    <property type="project" value="UniProtKB-SubCell"/>
</dbReference>
<proteinExistence type="predicted"/>
<protein>
    <recommendedName>
        <fullName evidence="11">Seipin</fullName>
    </recommendedName>
</protein>
<dbReference type="Proteomes" id="UP000650833">
    <property type="component" value="Unassembled WGS sequence"/>
</dbReference>